<proteinExistence type="predicted"/>
<dbReference type="EMBL" id="GBXM01016686">
    <property type="protein sequence ID" value="JAH91891.1"/>
    <property type="molecule type" value="Transcribed_RNA"/>
</dbReference>
<reference evidence="1" key="2">
    <citation type="journal article" date="2015" name="Fish Shellfish Immunol.">
        <title>Early steps in the European eel (Anguilla anguilla)-Vibrio vulnificus interaction in the gills: Role of the RtxA13 toxin.</title>
        <authorList>
            <person name="Callol A."/>
            <person name="Pajuelo D."/>
            <person name="Ebbesson L."/>
            <person name="Teles M."/>
            <person name="MacKenzie S."/>
            <person name="Amaro C."/>
        </authorList>
    </citation>
    <scope>NUCLEOTIDE SEQUENCE</scope>
</reference>
<dbReference type="AlphaFoldDB" id="A0A0E9WNN5"/>
<accession>A0A0E9WNN5</accession>
<protein>
    <submittedName>
        <fullName evidence="1">Uncharacterized protein</fullName>
    </submittedName>
</protein>
<evidence type="ECO:0000313" key="1">
    <source>
        <dbReference type="EMBL" id="JAH91891.1"/>
    </source>
</evidence>
<sequence length="38" mass="4562">MNALWLKRTKLKITELRLIAFCHNWFAVAHNFQLYTAV</sequence>
<organism evidence="1">
    <name type="scientific">Anguilla anguilla</name>
    <name type="common">European freshwater eel</name>
    <name type="synonym">Muraena anguilla</name>
    <dbReference type="NCBI Taxonomy" id="7936"/>
    <lineage>
        <taxon>Eukaryota</taxon>
        <taxon>Metazoa</taxon>
        <taxon>Chordata</taxon>
        <taxon>Craniata</taxon>
        <taxon>Vertebrata</taxon>
        <taxon>Euteleostomi</taxon>
        <taxon>Actinopterygii</taxon>
        <taxon>Neopterygii</taxon>
        <taxon>Teleostei</taxon>
        <taxon>Anguilliformes</taxon>
        <taxon>Anguillidae</taxon>
        <taxon>Anguilla</taxon>
    </lineage>
</organism>
<name>A0A0E9WNN5_ANGAN</name>
<reference evidence="1" key="1">
    <citation type="submission" date="2014-11" db="EMBL/GenBank/DDBJ databases">
        <authorList>
            <person name="Amaro Gonzalez C."/>
        </authorList>
    </citation>
    <scope>NUCLEOTIDE SEQUENCE</scope>
</reference>